<keyword evidence="2" id="KW-0611">Plant defense</keyword>
<dbReference type="GO" id="GO:0043531">
    <property type="term" value="F:ADP binding"/>
    <property type="evidence" value="ECO:0007669"/>
    <property type="project" value="InterPro"/>
</dbReference>
<dbReference type="PANTHER" id="PTHR23155:SF1192">
    <property type="entry name" value="DISEASE RESISTANCE PROTEIN RFL1-RELATED"/>
    <property type="match status" value="1"/>
</dbReference>
<dbReference type="InterPro" id="IPR042197">
    <property type="entry name" value="Apaf_helical"/>
</dbReference>
<evidence type="ECO:0000256" key="3">
    <source>
        <dbReference type="SAM" id="Coils"/>
    </source>
</evidence>
<evidence type="ECO:0000259" key="4">
    <source>
        <dbReference type="Pfam" id="PF00931"/>
    </source>
</evidence>
<gene>
    <name evidence="6" type="ORF">MERR_LOCUS4127</name>
</gene>
<sequence length="636" mass="72055">MDDTWIMLCCNHSIASRFLSQISTVVKQSNDYNSSRWVVGSEADLQIDQSFNSIQSDLSIFSYTFPRISFSKVGRNLSNDYELINAGINKAASSGTSLNTKKLDDDSDTENLTQEYSHGLEKILEALEMEVENLNAMIIELLKRVSKENDRGVQTQPEVKEWVSSAEKIASEASTLLDDSISERHKLSKCDDFSQISPSTHIYNGNVCMKLEEVEALRSNGVFKVLVERAPLSHVKNMPPLQKIVSREMLLEKVWKCLAENECRTLGLFGVAGVGKTSLLTRIKNKFEEIGDLSGLVILSVAVASDEVESIQEEICKILGLGWERLTKERKAEKISSVLESRGFVLLLDGIHRGVDLEEIGIPYPSRRTGSVIVFTASSLEACGMHWVDDVVEITCLSPEEAWDLFQKTVGEATLKSHPDIPHLARIVARRCGGLPIALNLIGKSMSRKRTAREWHREVHVLVSSTAEFSGREIPILKLAYDNLPAENIKACFLYCALLPQKVYISKQDLVDCWIGEGMIKDEDRKIAEIKGYNMICDLVIMGFLIENESGYGVKMHDMVLEMALWIASQAADFRRREENIMELYRTFYHQQQMERQLNITRMRRWRQLRRLDFLRMMPVAVTSPSRSRLVECVVQ</sequence>
<dbReference type="Gene3D" id="1.10.10.10">
    <property type="entry name" value="Winged helix-like DNA-binding domain superfamily/Winged helix DNA-binding domain"/>
    <property type="match status" value="1"/>
</dbReference>
<dbReference type="FunFam" id="1.10.8.430:FF:000003">
    <property type="entry name" value="Probable disease resistance protein At5g66910"/>
    <property type="match status" value="1"/>
</dbReference>
<dbReference type="InterPro" id="IPR058922">
    <property type="entry name" value="WHD_DRP"/>
</dbReference>
<dbReference type="Pfam" id="PF00931">
    <property type="entry name" value="NB-ARC"/>
    <property type="match status" value="1"/>
</dbReference>
<reference evidence="6" key="1">
    <citation type="submission" date="2020-01" db="EMBL/GenBank/DDBJ databases">
        <authorList>
            <person name="Mishra B."/>
        </authorList>
    </citation>
    <scope>NUCLEOTIDE SEQUENCE [LARGE SCALE GENOMIC DNA]</scope>
</reference>
<dbReference type="Gene3D" id="1.10.8.430">
    <property type="entry name" value="Helical domain of apoptotic protease-activating factors"/>
    <property type="match status" value="1"/>
</dbReference>
<dbReference type="FunFam" id="1.10.10.10:FF:000322">
    <property type="entry name" value="Probable disease resistance protein At1g63360"/>
    <property type="match status" value="1"/>
</dbReference>
<dbReference type="Gene3D" id="3.40.50.300">
    <property type="entry name" value="P-loop containing nucleotide triphosphate hydrolases"/>
    <property type="match status" value="1"/>
</dbReference>
<keyword evidence="7" id="KW-1185">Reference proteome</keyword>
<dbReference type="EMBL" id="CACVBM020000266">
    <property type="protein sequence ID" value="CAA7016892.1"/>
    <property type="molecule type" value="Genomic_DNA"/>
</dbReference>
<accession>A0A6D2HSL2</accession>
<dbReference type="GO" id="GO:0098542">
    <property type="term" value="P:defense response to other organism"/>
    <property type="evidence" value="ECO:0007669"/>
    <property type="project" value="TreeGrafter"/>
</dbReference>
<dbReference type="InterPro" id="IPR027417">
    <property type="entry name" value="P-loop_NTPase"/>
</dbReference>
<evidence type="ECO:0000256" key="2">
    <source>
        <dbReference type="ARBA" id="ARBA00022821"/>
    </source>
</evidence>
<dbReference type="Proteomes" id="UP000467841">
    <property type="component" value="Unassembled WGS sequence"/>
</dbReference>
<keyword evidence="3" id="KW-0175">Coiled coil</keyword>
<evidence type="ECO:0000313" key="6">
    <source>
        <dbReference type="EMBL" id="CAA7016892.1"/>
    </source>
</evidence>
<dbReference type="PANTHER" id="PTHR23155">
    <property type="entry name" value="DISEASE RESISTANCE PROTEIN RP"/>
    <property type="match status" value="1"/>
</dbReference>
<proteinExistence type="predicted"/>
<keyword evidence="1" id="KW-0677">Repeat</keyword>
<evidence type="ECO:0000256" key="1">
    <source>
        <dbReference type="ARBA" id="ARBA00022737"/>
    </source>
</evidence>
<dbReference type="OrthoDB" id="664960at2759"/>
<feature type="domain" description="Disease resistance protein winged helix" evidence="5">
    <location>
        <begin position="500"/>
        <end position="564"/>
    </location>
</feature>
<protein>
    <submittedName>
        <fullName evidence="6">Uncharacterized protein</fullName>
    </submittedName>
</protein>
<evidence type="ECO:0000259" key="5">
    <source>
        <dbReference type="Pfam" id="PF23559"/>
    </source>
</evidence>
<name>A0A6D2HSL2_9BRAS</name>
<dbReference type="InterPro" id="IPR036388">
    <property type="entry name" value="WH-like_DNA-bd_sf"/>
</dbReference>
<organism evidence="6 7">
    <name type="scientific">Microthlaspi erraticum</name>
    <dbReference type="NCBI Taxonomy" id="1685480"/>
    <lineage>
        <taxon>Eukaryota</taxon>
        <taxon>Viridiplantae</taxon>
        <taxon>Streptophyta</taxon>
        <taxon>Embryophyta</taxon>
        <taxon>Tracheophyta</taxon>
        <taxon>Spermatophyta</taxon>
        <taxon>Magnoliopsida</taxon>
        <taxon>eudicotyledons</taxon>
        <taxon>Gunneridae</taxon>
        <taxon>Pentapetalae</taxon>
        <taxon>rosids</taxon>
        <taxon>malvids</taxon>
        <taxon>Brassicales</taxon>
        <taxon>Brassicaceae</taxon>
        <taxon>Coluteocarpeae</taxon>
        <taxon>Microthlaspi</taxon>
    </lineage>
</organism>
<dbReference type="InterPro" id="IPR002182">
    <property type="entry name" value="NB-ARC"/>
</dbReference>
<feature type="coiled-coil region" evidence="3">
    <location>
        <begin position="117"/>
        <end position="151"/>
    </location>
</feature>
<feature type="domain" description="NB-ARC" evidence="4">
    <location>
        <begin position="248"/>
        <end position="415"/>
    </location>
</feature>
<dbReference type="SUPFAM" id="SSF52540">
    <property type="entry name" value="P-loop containing nucleoside triphosphate hydrolases"/>
    <property type="match status" value="1"/>
</dbReference>
<dbReference type="PRINTS" id="PR00364">
    <property type="entry name" value="DISEASERSIST"/>
</dbReference>
<dbReference type="InterPro" id="IPR044974">
    <property type="entry name" value="Disease_R_plants"/>
</dbReference>
<dbReference type="AlphaFoldDB" id="A0A6D2HSL2"/>
<comment type="caution">
    <text evidence="6">The sequence shown here is derived from an EMBL/GenBank/DDBJ whole genome shotgun (WGS) entry which is preliminary data.</text>
</comment>
<dbReference type="Pfam" id="PF23559">
    <property type="entry name" value="WHD_DRP"/>
    <property type="match status" value="1"/>
</dbReference>
<dbReference type="FunFam" id="3.40.50.300:FF:001091">
    <property type="entry name" value="Probable disease resistance protein At1g61300"/>
    <property type="match status" value="1"/>
</dbReference>
<evidence type="ECO:0000313" key="7">
    <source>
        <dbReference type="Proteomes" id="UP000467841"/>
    </source>
</evidence>